<reference evidence="9 10" key="1">
    <citation type="submission" date="2021-03" db="EMBL/GenBank/DDBJ databases">
        <title>Genomic Encyclopedia of Type Strains, Phase III (KMG-III): the genomes of soil and plant-associated and newly described type strains.</title>
        <authorList>
            <person name="Whitman W."/>
        </authorList>
    </citation>
    <scope>NUCLEOTIDE SEQUENCE [LARGE SCALE GENOMIC DNA]</scope>
    <source>
        <strain evidence="9 10">IMMIB AFH-6</strain>
    </source>
</reference>
<evidence type="ECO:0000259" key="8">
    <source>
        <dbReference type="Pfam" id="PF01370"/>
    </source>
</evidence>
<evidence type="ECO:0000256" key="7">
    <source>
        <dbReference type="ARBA" id="ARBA00023180"/>
    </source>
</evidence>
<gene>
    <name evidence="9" type="ORF">J2851_004051</name>
</gene>
<name>A0ABS4SQM4_9PROT</name>
<comment type="caution">
    <text evidence="9">The sequence shown here is derived from an EMBL/GenBank/DDBJ whole genome shotgun (WGS) entry which is preliminary data.</text>
</comment>
<evidence type="ECO:0000313" key="10">
    <source>
        <dbReference type="Proteomes" id="UP000781958"/>
    </source>
</evidence>
<proteinExistence type="inferred from homology"/>
<evidence type="ECO:0000256" key="1">
    <source>
        <dbReference type="ARBA" id="ARBA00004606"/>
    </source>
</evidence>
<dbReference type="Gene3D" id="3.40.50.720">
    <property type="entry name" value="NAD(P)-binding Rossmann-like Domain"/>
    <property type="match status" value="1"/>
</dbReference>
<dbReference type="Pfam" id="PF02485">
    <property type="entry name" value="Branch"/>
    <property type="match status" value="1"/>
</dbReference>
<dbReference type="CDD" id="cd08946">
    <property type="entry name" value="SDR_e"/>
    <property type="match status" value="1"/>
</dbReference>
<keyword evidence="4" id="KW-0328">Glycosyltransferase</keyword>
<dbReference type="SUPFAM" id="SSF51735">
    <property type="entry name" value="NAD(P)-binding Rossmann-fold domains"/>
    <property type="match status" value="1"/>
</dbReference>
<keyword evidence="6" id="KW-0472">Membrane</keyword>
<evidence type="ECO:0000256" key="4">
    <source>
        <dbReference type="ARBA" id="ARBA00022676"/>
    </source>
</evidence>
<feature type="domain" description="NAD-dependent epimerase/dehydratase" evidence="8">
    <location>
        <begin position="3"/>
        <end position="217"/>
    </location>
</feature>
<keyword evidence="10" id="KW-1185">Reference proteome</keyword>
<dbReference type="InterPro" id="IPR001509">
    <property type="entry name" value="Epimerase_deHydtase"/>
</dbReference>
<protein>
    <submittedName>
        <fullName evidence="9">Nucleoside-diphosphate-sugar epimerase</fullName>
    </submittedName>
</protein>
<dbReference type="Pfam" id="PF01370">
    <property type="entry name" value="Epimerase"/>
    <property type="match status" value="1"/>
</dbReference>
<dbReference type="PANTHER" id="PTHR43000">
    <property type="entry name" value="DTDP-D-GLUCOSE 4,6-DEHYDRATASE-RELATED"/>
    <property type="match status" value="1"/>
</dbReference>
<comment type="pathway">
    <text evidence="2">Bacterial outer membrane biogenesis; LPS O-antigen biosynthesis.</text>
</comment>
<sequence>MRILITGATGYIGQHVAMAAAERGWDVHALVRPGSSTDRLVAAVPGVHLHTAEPTAASLALAVAAAAPDVACHVAADSRAQVPAAEMADQLAANVTYGTLLAQALIAAGCRRFVNTGSWWEYDELGGYAPNSLYAASKRAFQDILAHYARQHAMAIVTLVPFDVYGPGDWRGKLLPSLVAAARRGETMATTAGEQMMDLVHVADVAQGFVTAAERTAARNAAGRHQVFALSSGRHTSLRDVVGILEAAFGRPIEMGWGQRPYPPHQVFQPTDRLPNLPGWQARRSLEDGLAELVNAHAEAAAPGEAIAEKGLGTSGATERRPGIFYFITWHQDLSSLVRMLYYIYDERNYYYISIGGNYKRGEVSLDCILQAPNITVYHGRPVSWGGPRLLFDNVLTAMRLFLDLKPECQWFQVLCNQSFPLLSQNGIRSFLVDSDWMERHSRPPAWKPEFLDDPDGHGMMPRMLHDVFSACSIDPVLQAPTFLPSDPAASNFNFTAEPRSLDSNVRGAKQRYMIMPQSADMRGLAFNKYIEFLDLTEEDRTYVRMLSPHAMRWVHSVFRRYPLHSGDPFLTACRTFARFVLEDDRAQEIHGAMCHQFGPEMNFFDTIKHNFPPAERGSMSHNVWNGQAGNLAVTEDDIEPSEKAAANFRRMFIRKVTRPAGVGLARHFGERIEAERPEDDRRWSLALIREPGAAGRRVETFAPFAGSVWRLRTLTGDVLGELRPQNGTDNGKLLDGSGEPAGHWWRVDGAIRIALAAENGRVEFYRRASASGGRLILVPDEVVGVGNGWGRFLDQPLEDGFAAEPSRPVTVNIVCRDGTLHGAEEVVREGKSALGLVLDAHSDVPDDPMLVVTRHRGVRWDGLERDETGAVLARLTLGDTPQRLELAQLSVSPERSVLVFRRPVAERPERVPVPADGAVTITLDEAALCERRWVVTSRLFSRARPIHFRSDRRVEVECGGAVGYWRLDGHRLLLADVADWRLGELTQFVLDEGRWRMAGYGQYDLAEDDCLHIVERDGL</sequence>
<evidence type="ECO:0000256" key="6">
    <source>
        <dbReference type="ARBA" id="ARBA00023136"/>
    </source>
</evidence>
<comment type="similarity">
    <text evidence="3">Belongs to the NAD(P)-dependent epimerase/dehydratase family.</text>
</comment>
<evidence type="ECO:0000256" key="3">
    <source>
        <dbReference type="ARBA" id="ARBA00007637"/>
    </source>
</evidence>
<evidence type="ECO:0000256" key="5">
    <source>
        <dbReference type="ARBA" id="ARBA00022679"/>
    </source>
</evidence>
<dbReference type="Proteomes" id="UP000781958">
    <property type="component" value="Unassembled WGS sequence"/>
</dbReference>
<keyword evidence="5" id="KW-0808">Transferase</keyword>
<comment type="subcellular location">
    <subcellularLocation>
        <location evidence="1">Membrane</location>
        <topology evidence="1">Single-pass type II membrane protein</topology>
    </subcellularLocation>
</comment>
<dbReference type="InterPro" id="IPR003406">
    <property type="entry name" value="Glyco_trans_14"/>
</dbReference>
<dbReference type="RefSeq" id="WP_209768377.1">
    <property type="nucleotide sequence ID" value="NZ_JAGINP010000015.1"/>
</dbReference>
<evidence type="ECO:0000256" key="2">
    <source>
        <dbReference type="ARBA" id="ARBA00005125"/>
    </source>
</evidence>
<accession>A0ABS4SQM4</accession>
<evidence type="ECO:0000313" key="9">
    <source>
        <dbReference type="EMBL" id="MBP2294262.1"/>
    </source>
</evidence>
<keyword evidence="7" id="KW-0325">Glycoprotein</keyword>
<dbReference type="EMBL" id="JAGINP010000015">
    <property type="protein sequence ID" value="MBP2294262.1"/>
    <property type="molecule type" value="Genomic_DNA"/>
</dbReference>
<dbReference type="InterPro" id="IPR036291">
    <property type="entry name" value="NAD(P)-bd_dom_sf"/>
</dbReference>
<organism evidence="9 10">
    <name type="scientific">Azospirillum rugosum</name>
    <dbReference type="NCBI Taxonomy" id="416170"/>
    <lineage>
        <taxon>Bacteria</taxon>
        <taxon>Pseudomonadati</taxon>
        <taxon>Pseudomonadota</taxon>
        <taxon>Alphaproteobacteria</taxon>
        <taxon>Rhodospirillales</taxon>
        <taxon>Azospirillaceae</taxon>
        <taxon>Azospirillum</taxon>
    </lineage>
</organism>